<dbReference type="PANTHER" id="PTHR31232">
    <property type="match status" value="1"/>
</dbReference>
<evidence type="ECO:0000313" key="7">
    <source>
        <dbReference type="EMBL" id="GER48595.1"/>
    </source>
</evidence>
<evidence type="ECO:0000256" key="2">
    <source>
        <dbReference type="ARBA" id="ARBA00005581"/>
    </source>
</evidence>
<comment type="similarity">
    <text evidence="2 6">Belongs to the plant self-incompatibility (S1) protein family.</text>
</comment>
<proteinExistence type="inferred from homology"/>
<dbReference type="PANTHER" id="PTHR31232:SF61">
    <property type="entry name" value="S-PROTEIN HOMOLOG"/>
    <property type="match status" value="1"/>
</dbReference>
<gene>
    <name evidence="7" type="ORF">STAS_25759</name>
</gene>
<comment type="caution">
    <text evidence="7">The sequence shown here is derived from an EMBL/GenBank/DDBJ whole genome shotgun (WGS) entry which is preliminary data.</text>
</comment>
<evidence type="ECO:0000256" key="6">
    <source>
        <dbReference type="RuleBase" id="RU367044"/>
    </source>
</evidence>
<dbReference type="GO" id="GO:0005576">
    <property type="term" value="C:extracellular region"/>
    <property type="evidence" value="ECO:0007669"/>
    <property type="project" value="UniProtKB-SubCell"/>
</dbReference>
<evidence type="ECO:0000256" key="3">
    <source>
        <dbReference type="ARBA" id="ARBA00022471"/>
    </source>
</evidence>
<comment type="subcellular location">
    <subcellularLocation>
        <location evidence="1 6">Secreted</location>
    </subcellularLocation>
</comment>
<protein>
    <recommendedName>
        <fullName evidence="6">S-protein homolog</fullName>
    </recommendedName>
</protein>
<keyword evidence="4 6" id="KW-0964">Secreted</keyword>
<dbReference type="Pfam" id="PF05938">
    <property type="entry name" value="Self-incomp_S1"/>
    <property type="match status" value="1"/>
</dbReference>
<feature type="chain" id="PRO_5025097194" description="S-protein homolog" evidence="6">
    <location>
        <begin position="21"/>
        <end position="127"/>
    </location>
</feature>
<keyword evidence="8" id="KW-1185">Reference proteome</keyword>
<evidence type="ECO:0000256" key="5">
    <source>
        <dbReference type="ARBA" id="ARBA00022729"/>
    </source>
</evidence>
<dbReference type="GO" id="GO:0060320">
    <property type="term" value="P:rejection of self pollen"/>
    <property type="evidence" value="ECO:0007669"/>
    <property type="project" value="UniProtKB-KW"/>
</dbReference>
<name>A0A5A7QTA4_STRAF</name>
<dbReference type="EMBL" id="BKCP01008292">
    <property type="protein sequence ID" value="GER48595.1"/>
    <property type="molecule type" value="Genomic_DNA"/>
</dbReference>
<dbReference type="AlphaFoldDB" id="A0A5A7QTA4"/>
<keyword evidence="5 6" id="KW-0732">Signal</keyword>
<evidence type="ECO:0000256" key="1">
    <source>
        <dbReference type="ARBA" id="ARBA00004613"/>
    </source>
</evidence>
<evidence type="ECO:0000313" key="8">
    <source>
        <dbReference type="Proteomes" id="UP000325081"/>
    </source>
</evidence>
<dbReference type="OrthoDB" id="876876at2759"/>
<sequence length="127" mass="14776">MNYILSKNFLLLYLLSCVGARACFFDKPITVTVADSLPQNSPPLRLHCASGDNELGYHTLTNGQNFHFKFCAFETTLFFCHLWWNGKDLAFDVFKNNSNRDKCPNRKCYWEAKSDGIYLNGKQKYKW</sequence>
<keyword evidence="3 6" id="KW-0713">Self-incompatibility</keyword>
<accession>A0A5A7QTA4</accession>
<feature type="signal peptide" evidence="6">
    <location>
        <begin position="1"/>
        <end position="20"/>
    </location>
</feature>
<dbReference type="InterPro" id="IPR010264">
    <property type="entry name" value="Self-incomp_S1"/>
</dbReference>
<reference evidence="8" key="1">
    <citation type="journal article" date="2019" name="Curr. Biol.">
        <title>Genome Sequence of Striga asiatica Provides Insight into the Evolution of Plant Parasitism.</title>
        <authorList>
            <person name="Yoshida S."/>
            <person name="Kim S."/>
            <person name="Wafula E.K."/>
            <person name="Tanskanen J."/>
            <person name="Kim Y.M."/>
            <person name="Honaas L."/>
            <person name="Yang Z."/>
            <person name="Spallek T."/>
            <person name="Conn C.E."/>
            <person name="Ichihashi Y."/>
            <person name="Cheong K."/>
            <person name="Cui S."/>
            <person name="Der J.P."/>
            <person name="Gundlach H."/>
            <person name="Jiao Y."/>
            <person name="Hori C."/>
            <person name="Ishida J.K."/>
            <person name="Kasahara H."/>
            <person name="Kiba T."/>
            <person name="Kim M.S."/>
            <person name="Koo N."/>
            <person name="Laohavisit A."/>
            <person name="Lee Y.H."/>
            <person name="Lumba S."/>
            <person name="McCourt P."/>
            <person name="Mortimer J.C."/>
            <person name="Mutuku J.M."/>
            <person name="Nomura T."/>
            <person name="Sasaki-Sekimoto Y."/>
            <person name="Seto Y."/>
            <person name="Wang Y."/>
            <person name="Wakatake T."/>
            <person name="Sakakibara H."/>
            <person name="Demura T."/>
            <person name="Yamaguchi S."/>
            <person name="Yoneyama K."/>
            <person name="Manabe R.I."/>
            <person name="Nelson D.C."/>
            <person name="Schulman A.H."/>
            <person name="Timko M.P."/>
            <person name="dePamphilis C.W."/>
            <person name="Choi D."/>
            <person name="Shirasu K."/>
        </authorList>
    </citation>
    <scope>NUCLEOTIDE SEQUENCE [LARGE SCALE GENOMIC DNA]</scope>
    <source>
        <strain evidence="8">cv. UVA1</strain>
    </source>
</reference>
<organism evidence="7 8">
    <name type="scientific">Striga asiatica</name>
    <name type="common">Asiatic witchweed</name>
    <name type="synonym">Buchnera asiatica</name>
    <dbReference type="NCBI Taxonomy" id="4170"/>
    <lineage>
        <taxon>Eukaryota</taxon>
        <taxon>Viridiplantae</taxon>
        <taxon>Streptophyta</taxon>
        <taxon>Embryophyta</taxon>
        <taxon>Tracheophyta</taxon>
        <taxon>Spermatophyta</taxon>
        <taxon>Magnoliopsida</taxon>
        <taxon>eudicotyledons</taxon>
        <taxon>Gunneridae</taxon>
        <taxon>Pentapetalae</taxon>
        <taxon>asterids</taxon>
        <taxon>lamiids</taxon>
        <taxon>Lamiales</taxon>
        <taxon>Orobanchaceae</taxon>
        <taxon>Buchnereae</taxon>
        <taxon>Striga</taxon>
    </lineage>
</organism>
<dbReference type="Proteomes" id="UP000325081">
    <property type="component" value="Unassembled WGS sequence"/>
</dbReference>
<evidence type="ECO:0000256" key="4">
    <source>
        <dbReference type="ARBA" id="ARBA00022525"/>
    </source>
</evidence>